<keyword evidence="5 6" id="KW-0694">RNA-binding</keyword>
<dbReference type="InterPro" id="IPR007295">
    <property type="entry name" value="DUF402"/>
</dbReference>
<dbReference type="PANTHER" id="PTHR39159">
    <property type="match status" value="1"/>
</dbReference>
<accession>A0A830F2R4</accession>
<organism evidence="8 9">
    <name type="scientific">Halarchaeum grantii</name>
    <dbReference type="NCBI Taxonomy" id="1193105"/>
    <lineage>
        <taxon>Archaea</taxon>
        <taxon>Methanobacteriati</taxon>
        <taxon>Methanobacteriota</taxon>
        <taxon>Stenosarchaea group</taxon>
        <taxon>Halobacteria</taxon>
        <taxon>Halobacteriales</taxon>
        <taxon>Halobacteriaceae</taxon>
    </lineage>
</organism>
<evidence type="ECO:0000259" key="7">
    <source>
        <dbReference type="Pfam" id="PF04167"/>
    </source>
</evidence>
<comment type="similarity">
    <text evidence="6">Belongs to the FAU-1 family.</text>
</comment>
<keyword evidence="9" id="KW-1185">Reference proteome</keyword>
<dbReference type="SUPFAM" id="SSF159234">
    <property type="entry name" value="FomD-like"/>
    <property type="match status" value="1"/>
</dbReference>
<dbReference type="OrthoDB" id="84798at2157"/>
<proteinExistence type="inferred from homology"/>
<evidence type="ECO:0000256" key="1">
    <source>
        <dbReference type="ARBA" id="ARBA00022552"/>
    </source>
</evidence>
<dbReference type="PANTHER" id="PTHR39159:SF1">
    <property type="entry name" value="UPF0374 PROTEIN YGAC"/>
    <property type="match status" value="1"/>
</dbReference>
<keyword evidence="3 6" id="KW-0255">Endonuclease</keyword>
<comment type="function">
    <text evidence="6">Probable RNase involved in rRNA stability through maturation and/or degradation of precursor rRNAs. Binds to RNA in loop regions with AU-rich sequences.</text>
</comment>
<evidence type="ECO:0000256" key="2">
    <source>
        <dbReference type="ARBA" id="ARBA00022722"/>
    </source>
</evidence>
<dbReference type="EMBL" id="BMPF01000002">
    <property type="protein sequence ID" value="GGL33637.1"/>
    <property type="molecule type" value="Genomic_DNA"/>
</dbReference>
<evidence type="ECO:0000256" key="6">
    <source>
        <dbReference type="HAMAP-Rule" id="MF_01910"/>
    </source>
</evidence>
<gene>
    <name evidence="6" type="primary">fau-1</name>
    <name evidence="8" type="ORF">GCM10009037_16560</name>
</gene>
<keyword evidence="1 6" id="KW-0698">rRNA processing</keyword>
<dbReference type="EC" id="3.1.26.-" evidence="6"/>
<keyword evidence="2 6" id="KW-0540">Nuclease</keyword>
<keyword evidence="4 6" id="KW-0378">Hydrolase</keyword>
<reference evidence="8 9" key="1">
    <citation type="journal article" date="2019" name="Int. J. Syst. Evol. Microbiol.">
        <title>The Global Catalogue of Microorganisms (GCM) 10K type strain sequencing project: providing services to taxonomists for standard genome sequencing and annotation.</title>
        <authorList>
            <consortium name="The Broad Institute Genomics Platform"/>
            <consortium name="The Broad Institute Genome Sequencing Center for Infectious Disease"/>
            <person name="Wu L."/>
            <person name="Ma J."/>
        </authorList>
    </citation>
    <scope>NUCLEOTIDE SEQUENCE [LARGE SCALE GENOMIC DNA]</scope>
    <source>
        <strain evidence="8 9">JCM 19585</strain>
    </source>
</reference>
<dbReference type="RefSeq" id="WP_188882515.1">
    <property type="nucleotide sequence ID" value="NZ_BMPF01000002.1"/>
</dbReference>
<comment type="caution">
    <text evidence="8">The sequence shown here is derived from an EMBL/GenBank/DDBJ whole genome shotgun (WGS) entry which is preliminary data.</text>
</comment>
<dbReference type="Proteomes" id="UP000628840">
    <property type="component" value="Unassembled WGS sequence"/>
</dbReference>
<dbReference type="PROSITE" id="PS51257">
    <property type="entry name" value="PROKAR_LIPOPROTEIN"/>
    <property type="match status" value="1"/>
</dbReference>
<evidence type="ECO:0000256" key="5">
    <source>
        <dbReference type="ARBA" id="ARBA00022884"/>
    </source>
</evidence>
<dbReference type="PIRSF" id="PIRSF018644">
    <property type="entry name" value="RNA-binding_FAU-1"/>
    <property type="match status" value="1"/>
</dbReference>
<evidence type="ECO:0000256" key="4">
    <source>
        <dbReference type="ARBA" id="ARBA00022801"/>
    </source>
</evidence>
<dbReference type="AlphaFoldDB" id="A0A830F2R4"/>
<evidence type="ECO:0000313" key="8">
    <source>
        <dbReference type="EMBL" id="GGL33637.1"/>
    </source>
</evidence>
<evidence type="ECO:0000256" key="3">
    <source>
        <dbReference type="ARBA" id="ARBA00022759"/>
    </source>
</evidence>
<dbReference type="InterPro" id="IPR016730">
    <property type="entry name" value="RNA-bd_FAU-1"/>
</dbReference>
<dbReference type="GO" id="GO:0006364">
    <property type="term" value="P:rRNA processing"/>
    <property type="evidence" value="ECO:0007669"/>
    <property type="project" value="UniProtKB-UniRule"/>
</dbReference>
<name>A0A830F2R4_9EURY</name>
<dbReference type="InterPro" id="IPR035930">
    <property type="entry name" value="FomD-like_sf"/>
</dbReference>
<evidence type="ECO:0000313" key="9">
    <source>
        <dbReference type="Proteomes" id="UP000628840"/>
    </source>
</evidence>
<dbReference type="GO" id="GO:0035925">
    <property type="term" value="F:mRNA 3'-UTR AU-rich region binding"/>
    <property type="evidence" value="ECO:0007669"/>
    <property type="project" value="UniProtKB-UniRule"/>
</dbReference>
<dbReference type="InterPro" id="IPR050212">
    <property type="entry name" value="Ntdp-like"/>
</dbReference>
<dbReference type="HAMAP" id="MF_01910">
    <property type="entry name" value="RNA_binding_AU_1"/>
    <property type="match status" value="1"/>
</dbReference>
<dbReference type="GO" id="GO:0016891">
    <property type="term" value="F:RNA endonuclease activity producing 5'-phosphomonoesters, hydrolytic mechanism"/>
    <property type="evidence" value="ECO:0007669"/>
    <property type="project" value="UniProtKB-UniRule"/>
</dbReference>
<dbReference type="Pfam" id="PF04167">
    <property type="entry name" value="DUF402"/>
    <property type="match status" value="1"/>
</dbReference>
<feature type="domain" description="DUF402" evidence="7">
    <location>
        <begin position="340"/>
        <end position="472"/>
    </location>
</feature>
<sequence length="474" mass="49939">MSAPRVRVRGIYATALTAACLDAGFDVVQASEPIRERFDAAFANAPADVTVETTSDRQGVGLSGDPADVAAVRERCVGVGRDALDWDDRVPAGAVFDARVEETTGGGAILDLGDGREAYLPFDAADGYVDAGDARRVQVRSPAPPWQDGRATVATALRTPGVGSVADLEEGDALVAATPDGTAEHELVQTTELLNVDIPDGWAVRWGRAAEGASLEELRDALEAAVERASEMGAALDDAGDVAEPREVYRPTETAWVWFGRESRFALDDLRAAVTATMPGHHRTKAATHAASTAVDFAEAVGVDAEEFPFAAVSSAFGPREGDSLAIEHGKPSGRLVTLGSGTVTSCAPDEGTLTLEREMHPGGTYDALGTEREAGDVAVTRFEEGREWYATGYKAADGTSKGTYVNVSTPVELFPDAVRYVDLHVDVVKYPGGGVEVVDEDELEASVEAGDVPRALADRALAVAKRLAKELRD</sequence>
<dbReference type="Gene3D" id="2.40.380.10">
    <property type="entry name" value="FomD-like"/>
    <property type="match status" value="1"/>
</dbReference>
<protein>
    <recommendedName>
        <fullName evidence="6">Probable ribonuclease FAU-1</fullName>
        <ecNumber evidence="6">3.1.26.-</ecNumber>
    </recommendedName>
    <alternativeName>
        <fullName evidence="6">RNA-binding protein FAU-1</fullName>
    </alternativeName>
</protein>